<dbReference type="OrthoDB" id="3551674at2759"/>
<proteinExistence type="predicted"/>
<feature type="compositionally biased region" description="Polar residues" evidence="1">
    <location>
        <begin position="37"/>
        <end position="54"/>
    </location>
</feature>
<dbReference type="AlphaFoldDB" id="A0A9X0AQ84"/>
<organism evidence="2 3">
    <name type="scientific">Sclerotinia nivalis</name>
    <dbReference type="NCBI Taxonomy" id="352851"/>
    <lineage>
        <taxon>Eukaryota</taxon>
        <taxon>Fungi</taxon>
        <taxon>Dikarya</taxon>
        <taxon>Ascomycota</taxon>
        <taxon>Pezizomycotina</taxon>
        <taxon>Leotiomycetes</taxon>
        <taxon>Helotiales</taxon>
        <taxon>Sclerotiniaceae</taxon>
        <taxon>Sclerotinia</taxon>
    </lineage>
</organism>
<name>A0A9X0AQ84_9HELO</name>
<dbReference type="EMBL" id="JAPEIS010000004">
    <property type="protein sequence ID" value="KAJ8066966.1"/>
    <property type="molecule type" value="Genomic_DNA"/>
</dbReference>
<evidence type="ECO:0000313" key="2">
    <source>
        <dbReference type="EMBL" id="KAJ8066966.1"/>
    </source>
</evidence>
<dbReference type="Proteomes" id="UP001152300">
    <property type="component" value="Unassembled WGS sequence"/>
</dbReference>
<feature type="compositionally biased region" description="Polar residues" evidence="1">
    <location>
        <begin position="253"/>
        <end position="285"/>
    </location>
</feature>
<feature type="compositionally biased region" description="Polar residues" evidence="1">
    <location>
        <begin position="211"/>
        <end position="243"/>
    </location>
</feature>
<accession>A0A9X0AQ84</accession>
<feature type="region of interest" description="Disordered" evidence="1">
    <location>
        <begin position="200"/>
        <end position="288"/>
    </location>
</feature>
<evidence type="ECO:0000256" key="1">
    <source>
        <dbReference type="SAM" id="MobiDB-lite"/>
    </source>
</evidence>
<evidence type="ECO:0000313" key="3">
    <source>
        <dbReference type="Proteomes" id="UP001152300"/>
    </source>
</evidence>
<feature type="region of interest" description="Disordered" evidence="1">
    <location>
        <begin position="1"/>
        <end position="54"/>
    </location>
</feature>
<keyword evidence="3" id="KW-1185">Reference proteome</keyword>
<feature type="region of interest" description="Disordered" evidence="1">
    <location>
        <begin position="330"/>
        <end position="380"/>
    </location>
</feature>
<gene>
    <name evidence="2" type="ORF">OCU04_004345</name>
</gene>
<feature type="compositionally biased region" description="Low complexity" evidence="1">
    <location>
        <begin position="16"/>
        <end position="28"/>
    </location>
</feature>
<protein>
    <submittedName>
        <fullName evidence="2">Uncharacterized protein</fullName>
    </submittedName>
</protein>
<reference evidence="2" key="1">
    <citation type="submission" date="2022-11" db="EMBL/GenBank/DDBJ databases">
        <title>Genome Resource of Sclerotinia nivalis Strain SnTB1, a Plant Pathogen Isolated from American Ginseng.</title>
        <authorList>
            <person name="Fan S."/>
        </authorList>
    </citation>
    <scope>NUCLEOTIDE SEQUENCE</scope>
    <source>
        <strain evidence="2">SnTB1</strain>
    </source>
</reference>
<comment type="caution">
    <text evidence="2">The sequence shown here is derived from an EMBL/GenBank/DDBJ whole genome shotgun (WGS) entry which is preliminary data.</text>
</comment>
<feature type="region of interest" description="Disordered" evidence="1">
    <location>
        <begin position="140"/>
        <end position="163"/>
    </location>
</feature>
<sequence>MESQENKPPYGSQTCTPTPTNTTSSNSPKGAPVGRLTRQSSTRTQVTLPPSMTRQEFKAFSQQVGNSSLEEAKNHLHNLVPILPDPVEINNRKLVEQEENKIIQEENKNIRRDSVIFLKRRTSERKINLATPTLTITTESFKNSPALSPAPSRTPPNSTTPVEMTPPILGSTSTVDMAATSGTLQSNGSQTNQVRDDTATADIGPVGISHSAVTPNEQQSVTARSQVNERVTSNVLPSSNGSATPAFPPRVSSMAQTLRSSGVRSAPPSSTGWVSNPYASNNGTPPASAARAMRVYPWQSQSAGLPIPPVVPSQNQPVTLEWLYSAPIRSPLASPAGSRETTPDLVYSNNELEHKKIKPEVPGADDTDGADDAVSSSPQQ</sequence>